<accession>A0A1H7UCV1</accession>
<sequence>MAYSISYKKVNSYATKKKRADYDQIMRQEA</sequence>
<dbReference type="EMBL" id="FOAD01000012">
    <property type="protein sequence ID" value="SEL94525.1"/>
    <property type="molecule type" value="Genomic_DNA"/>
</dbReference>
<evidence type="ECO:0000313" key="2">
    <source>
        <dbReference type="Proteomes" id="UP000183894"/>
    </source>
</evidence>
<proteinExistence type="predicted"/>
<gene>
    <name evidence="1" type="ORF">SAMN04488691_11231</name>
</gene>
<dbReference type="Proteomes" id="UP000183894">
    <property type="component" value="Unassembled WGS sequence"/>
</dbReference>
<dbReference type="AlphaFoldDB" id="A0A1H7UCV1"/>
<protein>
    <submittedName>
        <fullName evidence="1">Uncharacterized protein</fullName>
    </submittedName>
</protein>
<name>A0A1H7UCV1_HALLR</name>
<evidence type="ECO:0000313" key="1">
    <source>
        <dbReference type="EMBL" id="SEL94525.1"/>
    </source>
</evidence>
<organism evidence="1 2">
    <name type="scientific">Haloferax larsenii</name>
    <dbReference type="NCBI Taxonomy" id="302484"/>
    <lineage>
        <taxon>Archaea</taxon>
        <taxon>Methanobacteriati</taxon>
        <taxon>Methanobacteriota</taxon>
        <taxon>Stenosarchaea group</taxon>
        <taxon>Halobacteria</taxon>
        <taxon>Halobacteriales</taxon>
        <taxon>Haloferacaceae</taxon>
        <taxon>Haloferax</taxon>
    </lineage>
</organism>
<reference evidence="1 2" key="1">
    <citation type="submission" date="2016-10" db="EMBL/GenBank/DDBJ databases">
        <authorList>
            <person name="de Groot N.N."/>
        </authorList>
    </citation>
    <scope>NUCLEOTIDE SEQUENCE [LARGE SCALE GENOMIC DNA]</scope>
    <source>
        <strain evidence="1 2">CDM_5</strain>
    </source>
</reference>